<proteinExistence type="predicted"/>
<dbReference type="Gene3D" id="2.60.40.4070">
    <property type="match status" value="1"/>
</dbReference>
<accession>A0A160VIU5</accession>
<keyword evidence="1" id="KW-0449">Lipoprotein</keyword>
<gene>
    <name evidence="1" type="ORF">MGWOODY_Mmi1795</name>
</gene>
<evidence type="ECO:0000313" key="1">
    <source>
        <dbReference type="EMBL" id="CUV10755.1"/>
    </source>
</evidence>
<organism evidence="1">
    <name type="scientific">hydrothermal vent metagenome</name>
    <dbReference type="NCBI Taxonomy" id="652676"/>
    <lineage>
        <taxon>unclassified sequences</taxon>
        <taxon>metagenomes</taxon>
        <taxon>ecological metagenomes</taxon>
    </lineage>
</organism>
<name>A0A160VIU5_9ZZZZ</name>
<sequence>MFTHIPAECTIHIFTVSGVLVDKLEVDNEPENGIVHWDILTREGLEIAAGMYLYHIESNVTGDSKMGKFAVIK</sequence>
<dbReference type="EMBL" id="FAXC01000486">
    <property type="protein sequence ID" value="CUV10755.1"/>
    <property type="molecule type" value="Genomic_DNA"/>
</dbReference>
<reference evidence="1" key="1">
    <citation type="submission" date="2015-10" db="EMBL/GenBank/DDBJ databases">
        <authorList>
            <person name="Gilbert D.G."/>
        </authorList>
    </citation>
    <scope>NUCLEOTIDE SEQUENCE</scope>
</reference>
<dbReference type="AlphaFoldDB" id="A0A160VIU5"/>
<protein>
    <submittedName>
        <fullName evidence="1">Lipoprotein, putative</fullName>
    </submittedName>
</protein>